<reference evidence="2 3" key="1">
    <citation type="journal article" date="2022" name="Allergy">
        <title>Genome assembly and annotation of Periplaneta americana reveal a comprehensive cockroach allergen profile.</title>
        <authorList>
            <person name="Wang L."/>
            <person name="Xiong Q."/>
            <person name="Saelim N."/>
            <person name="Wang L."/>
            <person name="Nong W."/>
            <person name="Wan A.T."/>
            <person name="Shi M."/>
            <person name="Liu X."/>
            <person name="Cao Q."/>
            <person name="Hui J.H.L."/>
            <person name="Sookrung N."/>
            <person name="Leung T.F."/>
            <person name="Tungtrongchitr A."/>
            <person name="Tsui S.K.W."/>
        </authorList>
    </citation>
    <scope>NUCLEOTIDE SEQUENCE [LARGE SCALE GENOMIC DNA]</scope>
    <source>
        <strain evidence="2">PWHHKU_190912</strain>
    </source>
</reference>
<accession>A0ABQ8TAX1</accession>
<gene>
    <name evidence="2" type="ORF">ANN_04423</name>
</gene>
<evidence type="ECO:0000256" key="1">
    <source>
        <dbReference type="SAM" id="MobiDB-lite"/>
    </source>
</evidence>
<feature type="compositionally biased region" description="Basic and acidic residues" evidence="1">
    <location>
        <begin position="100"/>
        <end position="111"/>
    </location>
</feature>
<evidence type="ECO:0000313" key="3">
    <source>
        <dbReference type="Proteomes" id="UP001148838"/>
    </source>
</evidence>
<feature type="region of interest" description="Disordered" evidence="1">
    <location>
        <begin position="91"/>
        <end position="111"/>
    </location>
</feature>
<sequence length="111" mass="12964">MDLREVGYDDKTGLTFQDRDRFILCLFYQQVSLLKLTGRTLLQNIEHGSNGFLIACAEFEAWKTTQEKDDMASFVKRSSKGNKLLCLPQIRSKQRQRQRSTKDLMERIAED</sequence>
<dbReference type="Proteomes" id="UP001148838">
    <property type="component" value="Unassembled WGS sequence"/>
</dbReference>
<protein>
    <submittedName>
        <fullName evidence="2">Uncharacterized protein</fullName>
    </submittedName>
</protein>
<proteinExistence type="predicted"/>
<comment type="caution">
    <text evidence="2">The sequence shown here is derived from an EMBL/GenBank/DDBJ whole genome shotgun (WGS) entry which is preliminary data.</text>
</comment>
<organism evidence="2 3">
    <name type="scientific">Periplaneta americana</name>
    <name type="common">American cockroach</name>
    <name type="synonym">Blatta americana</name>
    <dbReference type="NCBI Taxonomy" id="6978"/>
    <lineage>
        <taxon>Eukaryota</taxon>
        <taxon>Metazoa</taxon>
        <taxon>Ecdysozoa</taxon>
        <taxon>Arthropoda</taxon>
        <taxon>Hexapoda</taxon>
        <taxon>Insecta</taxon>
        <taxon>Pterygota</taxon>
        <taxon>Neoptera</taxon>
        <taxon>Polyneoptera</taxon>
        <taxon>Dictyoptera</taxon>
        <taxon>Blattodea</taxon>
        <taxon>Blattoidea</taxon>
        <taxon>Blattidae</taxon>
        <taxon>Blattinae</taxon>
        <taxon>Periplaneta</taxon>
    </lineage>
</organism>
<dbReference type="EMBL" id="JAJSOF020000013">
    <property type="protein sequence ID" value="KAJ4442830.1"/>
    <property type="molecule type" value="Genomic_DNA"/>
</dbReference>
<evidence type="ECO:0000313" key="2">
    <source>
        <dbReference type="EMBL" id="KAJ4442830.1"/>
    </source>
</evidence>
<name>A0ABQ8TAX1_PERAM</name>
<keyword evidence="3" id="KW-1185">Reference proteome</keyword>